<gene>
    <name evidence="2" type="ORF">prwr041_20290</name>
</gene>
<protein>
    <submittedName>
        <fullName evidence="2">Membrane protein</fullName>
    </submittedName>
</protein>
<accession>A0ABN6EMY5</accession>
<evidence type="ECO:0000313" key="2">
    <source>
        <dbReference type="EMBL" id="BCS86136.1"/>
    </source>
</evidence>
<dbReference type="EMBL" id="AP024484">
    <property type="protein sequence ID" value="BCS86136.1"/>
    <property type="molecule type" value="Genomic_DNA"/>
</dbReference>
<dbReference type="Pfam" id="PF06993">
    <property type="entry name" value="DUF1304"/>
    <property type="match status" value="1"/>
</dbReference>
<feature type="transmembrane region" description="Helical" evidence="1">
    <location>
        <begin position="79"/>
        <end position="95"/>
    </location>
</feature>
<feature type="transmembrane region" description="Helical" evidence="1">
    <location>
        <begin position="7"/>
        <end position="26"/>
    </location>
</feature>
<dbReference type="RefSeq" id="WP_207153723.1">
    <property type="nucleotide sequence ID" value="NZ_AP024484.1"/>
</dbReference>
<sequence>MNILTDIFVVLVVIEFVYIFYLETIATTSRKTSETFGMTKEVLEGKNVNVLLKNQGVYNLLIAVMLLIALFIMHSKGTIVLLLNYIIIVAAYGAVSSNPKIFPKQGGLALIALILLLIFGI</sequence>
<keyword evidence="1" id="KW-0812">Transmembrane</keyword>
<dbReference type="Proteomes" id="UP001319045">
    <property type="component" value="Chromosome"/>
</dbReference>
<dbReference type="PANTHER" id="PTHR38446:SF1">
    <property type="entry name" value="BLL0914 PROTEIN"/>
    <property type="match status" value="1"/>
</dbReference>
<name>A0ABN6EMY5_9BACT</name>
<reference evidence="2 3" key="1">
    <citation type="journal article" date="2022" name="Int. J. Syst. Evol. Microbiol.">
        <title>Prevotella herbatica sp. nov., a plant polysaccharide-decomposing anaerobic bacterium isolated from a methanogenic reactor.</title>
        <authorList>
            <person name="Uek A."/>
            <person name="Tonouchi A."/>
            <person name="Kaku N."/>
            <person name="Ueki K."/>
        </authorList>
    </citation>
    <scope>NUCLEOTIDE SEQUENCE [LARGE SCALE GENOMIC DNA]</scope>
    <source>
        <strain evidence="2 3">WR041</strain>
    </source>
</reference>
<keyword evidence="3" id="KW-1185">Reference proteome</keyword>
<evidence type="ECO:0000313" key="3">
    <source>
        <dbReference type="Proteomes" id="UP001319045"/>
    </source>
</evidence>
<dbReference type="PANTHER" id="PTHR38446">
    <property type="entry name" value="BLL0914 PROTEIN"/>
    <property type="match status" value="1"/>
</dbReference>
<feature type="transmembrane region" description="Helical" evidence="1">
    <location>
        <begin position="56"/>
        <end position="72"/>
    </location>
</feature>
<dbReference type="InterPro" id="IPR009732">
    <property type="entry name" value="DUF1304"/>
</dbReference>
<feature type="transmembrane region" description="Helical" evidence="1">
    <location>
        <begin position="101"/>
        <end position="119"/>
    </location>
</feature>
<keyword evidence="1" id="KW-1133">Transmembrane helix</keyword>
<organism evidence="2 3">
    <name type="scientific">Prevotella herbatica</name>
    <dbReference type="NCBI Taxonomy" id="2801997"/>
    <lineage>
        <taxon>Bacteria</taxon>
        <taxon>Pseudomonadati</taxon>
        <taxon>Bacteroidota</taxon>
        <taxon>Bacteroidia</taxon>
        <taxon>Bacteroidales</taxon>
        <taxon>Prevotellaceae</taxon>
        <taxon>Prevotella</taxon>
    </lineage>
</organism>
<proteinExistence type="predicted"/>
<evidence type="ECO:0000256" key="1">
    <source>
        <dbReference type="SAM" id="Phobius"/>
    </source>
</evidence>
<keyword evidence="1" id="KW-0472">Membrane</keyword>